<reference evidence="1 2" key="1">
    <citation type="submission" date="2020-02" db="EMBL/GenBank/DDBJ databases">
        <title>A chromosome-scale genome assembly of the black bullhead catfish (Ameiurus melas).</title>
        <authorList>
            <person name="Wen M."/>
            <person name="Zham M."/>
            <person name="Cabau C."/>
            <person name="Klopp C."/>
            <person name="Donnadieu C."/>
            <person name="Roques C."/>
            <person name="Bouchez O."/>
            <person name="Lampietro C."/>
            <person name="Jouanno E."/>
            <person name="Herpin A."/>
            <person name="Louis A."/>
            <person name="Berthelot C."/>
            <person name="Parey E."/>
            <person name="Roest-Crollius H."/>
            <person name="Braasch I."/>
            <person name="Postlethwait J."/>
            <person name="Robinson-Rechavi M."/>
            <person name="Echchiki A."/>
            <person name="Begum T."/>
            <person name="Montfort J."/>
            <person name="Schartl M."/>
            <person name="Bobe J."/>
            <person name="Guiguen Y."/>
        </authorList>
    </citation>
    <scope>NUCLEOTIDE SEQUENCE [LARGE SCALE GENOMIC DNA]</scope>
    <source>
        <strain evidence="1">M_S1</strain>
        <tissue evidence="1">Blood</tissue>
    </source>
</reference>
<dbReference type="EMBL" id="JAAGNN010000008">
    <property type="protein sequence ID" value="KAF4085959.1"/>
    <property type="molecule type" value="Genomic_DNA"/>
</dbReference>
<gene>
    <name evidence="1" type="ORF">AMELA_G00100890</name>
</gene>
<accession>A0A7J6AUY5</accession>
<keyword evidence="2" id="KW-1185">Reference proteome</keyword>
<dbReference type="AlphaFoldDB" id="A0A7J6AUY5"/>
<name>A0A7J6AUY5_AMEME</name>
<organism evidence="1 2">
    <name type="scientific">Ameiurus melas</name>
    <name type="common">Black bullhead</name>
    <name type="synonym">Silurus melas</name>
    <dbReference type="NCBI Taxonomy" id="219545"/>
    <lineage>
        <taxon>Eukaryota</taxon>
        <taxon>Metazoa</taxon>
        <taxon>Chordata</taxon>
        <taxon>Craniata</taxon>
        <taxon>Vertebrata</taxon>
        <taxon>Euteleostomi</taxon>
        <taxon>Actinopterygii</taxon>
        <taxon>Neopterygii</taxon>
        <taxon>Teleostei</taxon>
        <taxon>Ostariophysi</taxon>
        <taxon>Siluriformes</taxon>
        <taxon>Ictaluridae</taxon>
        <taxon>Ameiurus</taxon>
    </lineage>
</organism>
<evidence type="ECO:0000313" key="2">
    <source>
        <dbReference type="Proteomes" id="UP000593565"/>
    </source>
</evidence>
<dbReference type="Proteomes" id="UP000593565">
    <property type="component" value="Unassembled WGS sequence"/>
</dbReference>
<protein>
    <submittedName>
        <fullName evidence="1">Uncharacterized protein</fullName>
    </submittedName>
</protein>
<evidence type="ECO:0000313" key="1">
    <source>
        <dbReference type="EMBL" id="KAF4085959.1"/>
    </source>
</evidence>
<comment type="caution">
    <text evidence="1">The sequence shown here is derived from an EMBL/GenBank/DDBJ whole genome shotgun (WGS) entry which is preliminary data.</text>
</comment>
<proteinExistence type="predicted"/>
<sequence length="67" mass="7682">MPTHIHTKAQYRLTRQCYGFGGRRKLEETHMDMGAVRQQHYLLQLDAVLQSSAFTAAGPLSVFFLAW</sequence>